<protein>
    <recommendedName>
        <fullName evidence="2">C-type lectin domain-containing protein</fullName>
    </recommendedName>
</protein>
<dbReference type="VEuPathDB" id="VectorBase:ADIR007268"/>
<keyword evidence="4" id="KW-1185">Reference proteome</keyword>
<sequence>MKRSIVNRAVLAIFVLAVLRVDRTVAGSSPDVTLGVLRGKSYYFGATFKLNWYKAVAFCRLQGLHLVSISNQDQLDEVIKEVGKSGYFATETQLQMWTSANDLGEQNQFVWMSTGERMVFNRWTEGEPSHGKVDDCTVEHCVALQHYSTPGGAKYSFDDRPCYTEYFFMSMFLVTIQSREQLNAVVDFIDQSGYWKSQDQLHMWTSLNDIGEEGQYFWASTGERLRFDNWRSGEPNNVNHSSCTDEDCGVLNHHPSRDIYYSFDDRPCYSTRDQPNRSIMLWRSVLLLAFLATAVYPQRNTTIGFTTWRQKSYYFSSSFELSWQKAVEHCRTRGMFLVTIQSLEDLNAVVDYIDQTGYWKAKDQLNLWTSLNDIGDEGQYVWASTGERLRFDHWRSGEPNNLSHGSCQDEDCVVLMHYPSRNIHYGFDDRPSMFLVTIQSREQLNEVVGFVNQSEYWKSADQLHMWTSLNDIGEEGQYFWASTGERLRFDQWKSGEPNNANHGSCKDEDCFKAVEHCRTRGMFLVTIQSMQELNAAWDHIDGSGYWKTKDHLNMWISLNDIGDEGQYVWASTGERLSFSHWRSGEPNNLRHGCQDEDCVVLTHYPNLNVHFSFDDRPCTDLSWRDAVQFCRRYNMYLVSINSRGQLNAIINVINKSGYWRTHDSLHMWTSLNDIRREGQHVWESTGKRLKFNNWKSGEPNNVKHGRYDEDCGVLTHHPSHSIDYKFDDRSCYDTNRNTTIGFTTSREKSYYFSNSFELSWQKAVEHCRTRGMFLVTIQSMQELNAAWDHIDGSGYWKTKDHLNMWISLNDIGDEGQYVWASTGERLSFSHWRSGEPNNLRHGCQDEDCVVLTHYPNLNVHFSFDDRPCTDVSWHKAFQVCRSQGMFLVTIENRAKLDAVIEHIEQSEDWKAEKVGYVTLWTAFNDIGQEGQFYSASTGKQLGYANWRAGEPNNFKHGDCMFENCIALLSWQKAVEYCRSVNMFLVTIQSKQKLKAVIDFIDQSGYWKAGWNGLHMWTSLNDIGEEGQHFWASTGERLRFENWRSGEPNNLRHGSYQDEDCVVLMHFPSYNITYGFDDRPCTNVELFLWMNESVKFGVLREESFYFPTKLKVSWHKAFQVCRSQGMFLVTIENRAKLDAVIEHIEQSEDWKAEKSDNHLTLWTAFNDIGQEGQFYSASTGKQLGYANWRAGEPNNVDHGSCVFENCVALVHYPSGNITYSFDDRPCNHGFTFLCEPPPETN</sequence>
<dbReference type="CDD" id="cd00037">
    <property type="entry name" value="CLECT"/>
    <property type="match status" value="10"/>
</dbReference>
<dbReference type="AlphaFoldDB" id="A0A182NHZ5"/>
<evidence type="ECO:0000313" key="3">
    <source>
        <dbReference type="EnsemblMetazoa" id="ADIR007268-PA"/>
    </source>
</evidence>
<dbReference type="InterPro" id="IPR050111">
    <property type="entry name" value="C-type_lectin/snaclec_domain"/>
</dbReference>
<dbReference type="PANTHER" id="PTHR22803">
    <property type="entry name" value="MANNOSE, PHOSPHOLIPASE, LECTIN RECEPTOR RELATED"/>
    <property type="match status" value="1"/>
</dbReference>
<evidence type="ECO:0000256" key="1">
    <source>
        <dbReference type="SAM" id="SignalP"/>
    </source>
</evidence>
<dbReference type="InterPro" id="IPR016187">
    <property type="entry name" value="CTDL_fold"/>
</dbReference>
<feature type="domain" description="C-type lectin" evidence="2">
    <location>
        <begin position="745"/>
        <end position="868"/>
    </location>
</feature>
<accession>A0A182NHZ5</accession>
<feature type="domain" description="C-type lectin" evidence="2">
    <location>
        <begin position="512"/>
        <end position="618"/>
    </location>
</feature>
<reference evidence="3" key="2">
    <citation type="submission" date="2020-05" db="UniProtKB">
        <authorList>
            <consortium name="EnsemblMetazoa"/>
        </authorList>
    </citation>
    <scope>IDENTIFICATION</scope>
    <source>
        <strain evidence="3">WRAIR2</strain>
    </source>
</reference>
<dbReference type="InterPro" id="IPR016186">
    <property type="entry name" value="C-type_lectin-like/link_sf"/>
</dbReference>
<proteinExistence type="predicted"/>
<dbReference type="STRING" id="7168.A0A182NHZ5"/>
<dbReference type="Gene3D" id="3.10.100.10">
    <property type="entry name" value="Mannose-Binding Protein A, subunit A"/>
    <property type="match status" value="10"/>
</dbReference>
<dbReference type="Proteomes" id="UP000075884">
    <property type="component" value="Unassembled WGS sequence"/>
</dbReference>
<reference evidence="4" key="1">
    <citation type="submission" date="2013-03" db="EMBL/GenBank/DDBJ databases">
        <title>The Genome Sequence of Anopheles dirus WRAIR2.</title>
        <authorList>
            <consortium name="The Broad Institute Genomics Platform"/>
            <person name="Neafsey D.E."/>
            <person name="Walton C."/>
            <person name="Walker B."/>
            <person name="Young S.K."/>
            <person name="Zeng Q."/>
            <person name="Gargeya S."/>
            <person name="Fitzgerald M."/>
            <person name="Haas B."/>
            <person name="Abouelleil A."/>
            <person name="Allen A.W."/>
            <person name="Alvarado L."/>
            <person name="Arachchi H.M."/>
            <person name="Berlin A.M."/>
            <person name="Chapman S.B."/>
            <person name="Gainer-Dewar J."/>
            <person name="Goldberg J."/>
            <person name="Griggs A."/>
            <person name="Gujja S."/>
            <person name="Hansen M."/>
            <person name="Howarth C."/>
            <person name="Imamovic A."/>
            <person name="Ireland A."/>
            <person name="Larimer J."/>
            <person name="McCowan C."/>
            <person name="Murphy C."/>
            <person name="Pearson M."/>
            <person name="Poon T.W."/>
            <person name="Priest M."/>
            <person name="Roberts A."/>
            <person name="Saif S."/>
            <person name="Shea T."/>
            <person name="Sisk P."/>
            <person name="Sykes S."/>
            <person name="Wortman J."/>
            <person name="Nusbaum C."/>
            <person name="Birren B."/>
        </authorList>
    </citation>
    <scope>NUCLEOTIDE SEQUENCE [LARGE SCALE GENOMIC DNA]</scope>
    <source>
        <strain evidence="4">WRAIR2</strain>
    </source>
</reference>
<evidence type="ECO:0000313" key="4">
    <source>
        <dbReference type="Proteomes" id="UP000075884"/>
    </source>
</evidence>
<feature type="domain" description="C-type lectin" evidence="2">
    <location>
        <begin position="435"/>
        <end position="510"/>
    </location>
</feature>
<dbReference type="Pfam" id="PF00059">
    <property type="entry name" value="Lectin_C"/>
    <property type="match status" value="6"/>
</dbReference>
<feature type="domain" description="C-type lectin" evidence="2">
    <location>
        <begin position="955"/>
        <end position="1087"/>
    </location>
</feature>
<evidence type="ECO:0000259" key="2">
    <source>
        <dbReference type="PROSITE" id="PS50041"/>
    </source>
</evidence>
<feature type="domain" description="C-type lectin" evidence="2">
    <location>
        <begin position="622"/>
        <end position="731"/>
    </location>
</feature>
<dbReference type="EnsemblMetazoa" id="ADIR007268-RA">
    <property type="protein sequence ID" value="ADIR007268-PA"/>
    <property type="gene ID" value="ADIR007268"/>
</dbReference>
<feature type="domain" description="C-type lectin" evidence="2">
    <location>
        <begin position="872"/>
        <end position="967"/>
    </location>
</feature>
<name>A0A182NHZ5_9DIPT</name>
<dbReference type="PROSITE" id="PS50041">
    <property type="entry name" value="C_TYPE_LECTIN_2"/>
    <property type="match status" value="10"/>
</dbReference>
<keyword evidence="1" id="KW-0732">Signal</keyword>
<dbReference type="SUPFAM" id="SSF56436">
    <property type="entry name" value="C-type lectin-like"/>
    <property type="match status" value="10"/>
</dbReference>
<dbReference type="SMART" id="SM00034">
    <property type="entry name" value="CLECT"/>
    <property type="match status" value="6"/>
</dbReference>
<feature type="domain" description="C-type lectin" evidence="2">
    <location>
        <begin position="173"/>
        <end position="268"/>
    </location>
</feature>
<feature type="domain" description="C-type lectin" evidence="2">
    <location>
        <begin position="37"/>
        <end position="171"/>
    </location>
</feature>
<feature type="signal peptide" evidence="1">
    <location>
        <begin position="1"/>
        <end position="26"/>
    </location>
</feature>
<feature type="chain" id="PRO_5008129894" description="C-type lectin domain-containing protein" evidence="1">
    <location>
        <begin position="27"/>
        <end position="1240"/>
    </location>
</feature>
<feature type="domain" description="C-type lectin" evidence="2">
    <location>
        <begin position="308"/>
        <end position="415"/>
    </location>
</feature>
<dbReference type="InterPro" id="IPR001304">
    <property type="entry name" value="C-type_lectin-like"/>
</dbReference>
<organism evidence="3 4">
    <name type="scientific">Anopheles dirus</name>
    <dbReference type="NCBI Taxonomy" id="7168"/>
    <lineage>
        <taxon>Eukaryota</taxon>
        <taxon>Metazoa</taxon>
        <taxon>Ecdysozoa</taxon>
        <taxon>Arthropoda</taxon>
        <taxon>Hexapoda</taxon>
        <taxon>Insecta</taxon>
        <taxon>Pterygota</taxon>
        <taxon>Neoptera</taxon>
        <taxon>Endopterygota</taxon>
        <taxon>Diptera</taxon>
        <taxon>Nematocera</taxon>
        <taxon>Culicoidea</taxon>
        <taxon>Culicidae</taxon>
        <taxon>Anophelinae</taxon>
        <taxon>Anopheles</taxon>
    </lineage>
</organism>
<feature type="domain" description="C-type lectin" evidence="2">
    <location>
        <begin position="1098"/>
        <end position="1234"/>
    </location>
</feature>